<protein>
    <submittedName>
        <fullName evidence="1">Uncharacterized protein</fullName>
    </submittedName>
</protein>
<evidence type="ECO:0000313" key="1">
    <source>
        <dbReference type="EMBL" id="NMG02659.1"/>
    </source>
</evidence>
<proteinExistence type="predicted"/>
<keyword evidence="2" id="KW-1185">Reference proteome</keyword>
<name>A0A972F6W5_9RHOO</name>
<comment type="caution">
    <text evidence="1">The sequence shown here is derived from an EMBL/GenBank/DDBJ whole genome shotgun (WGS) entry which is preliminary data.</text>
</comment>
<dbReference type="AlphaFoldDB" id="A0A972F6W5"/>
<accession>A0A972F6W5</accession>
<organism evidence="1 2">
    <name type="scientific">Azoarcus taiwanensis</name>
    <dbReference type="NCBI Taxonomy" id="666964"/>
    <lineage>
        <taxon>Bacteria</taxon>
        <taxon>Pseudomonadati</taxon>
        <taxon>Pseudomonadota</taxon>
        <taxon>Betaproteobacteria</taxon>
        <taxon>Rhodocyclales</taxon>
        <taxon>Zoogloeaceae</taxon>
        <taxon>Azoarcus</taxon>
    </lineage>
</organism>
<dbReference type="EMBL" id="WTVM01000028">
    <property type="protein sequence ID" value="NMG02659.1"/>
    <property type="molecule type" value="Genomic_DNA"/>
</dbReference>
<gene>
    <name evidence="1" type="ORF">GPA21_06700</name>
</gene>
<dbReference type="Proteomes" id="UP000599523">
    <property type="component" value="Unassembled WGS sequence"/>
</dbReference>
<evidence type="ECO:0000313" key="2">
    <source>
        <dbReference type="Proteomes" id="UP000599523"/>
    </source>
</evidence>
<reference evidence="1" key="1">
    <citation type="submission" date="2019-12" db="EMBL/GenBank/DDBJ databases">
        <title>Comparative genomics gives insights into the taxonomy of the Azoarcus-Aromatoleum group and reveals separate origins of nif in the plant-associated Azoarcus and non-plant-associated Aromatoleum sub-groups.</title>
        <authorList>
            <person name="Lafos M."/>
            <person name="Maluk M."/>
            <person name="Batista M."/>
            <person name="Junghare M."/>
            <person name="Carmona M."/>
            <person name="Faoro H."/>
            <person name="Cruz L.M."/>
            <person name="Battistoni F."/>
            <person name="De Souza E."/>
            <person name="Pedrosa F."/>
            <person name="Chen W.-M."/>
            <person name="Poole P.S."/>
            <person name="Dixon R.A."/>
            <person name="James E.K."/>
        </authorList>
    </citation>
    <scope>NUCLEOTIDE SEQUENCE</scope>
    <source>
        <strain evidence="1">NSC3</strain>
    </source>
</reference>
<sequence length="61" mass="6802">MKTFRTRPLRGQAMTEYLVALLVLMMLVGVSFAGEAPIVDTFLNAVRTAFNRHSAFMSLPL</sequence>